<keyword evidence="3" id="KW-1185">Reference proteome</keyword>
<dbReference type="PROSITE" id="PS50234">
    <property type="entry name" value="VWFA"/>
    <property type="match status" value="1"/>
</dbReference>
<evidence type="ECO:0000313" key="3">
    <source>
        <dbReference type="Proteomes" id="UP000093352"/>
    </source>
</evidence>
<comment type="caution">
    <text evidence="2">The sequence shown here is derived from an EMBL/GenBank/DDBJ whole genome shotgun (WGS) entry which is preliminary data.</text>
</comment>
<feature type="domain" description="VWFA" evidence="1">
    <location>
        <begin position="60"/>
        <end position="132"/>
    </location>
</feature>
<proteinExistence type="predicted"/>
<dbReference type="Proteomes" id="UP000093352">
    <property type="component" value="Unassembled WGS sequence"/>
</dbReference>
<dbReference type="AlphaFoldDB" id="A0A371IK21"/>
<gene>
    <name evidence="2" type="ORF">BBG48_008055</name>
</gene>
<name>A0A371IK21_9FIRM</name>
<evidence type="ECO:0000259" key="1">
    <source>
        <dbReference type="PROSITE" id="PS50234"/>
    </source>
</evidence>
<evidence type="ECO:0000313" key="2">
    <source>
        <dbReference type="EMBL" id="RDY20838.1"/>
    </source>
</evidence>
<accession>A0A371IK21</accession>
<dbReference type="EMBL" id="MBEW02000019">
    <property type="protein sequence ID" value="RDY20838.1"/>
    <property type="molecule type" value="Genomic_DNA"/>
</dbReference>
<dbReference type="InterPro" id="IPR002035">
    <property type="entry name" value="VWF_A"/>
</dbReference>
<protein>
    <submittedName>
        <fullName evidence="2">VWA domain-containing protein</fullName>
    </submittedName>
</protein>
<dbReference type="SUPFAM" id="SSF53300">
    <property type="entry name" value="vWA-like"/>
    <property type="match status" value="1"/>
</dbReference>
<organism evidence="2 3">
    <name type="scientific">Criibacterium bergeronii</name>
    <dbReference type="NCBI Taxonomy" id="1871336"/>
    <lineage>
        <taxon>Bacteria</taxon>
        <taxon>Bacillati</taxon>
        <taxon>Bacillota</taxon>
        <taxon>Clostridia</taxon>
        <taxon>Peptostreptococcales</taxon>
        <taxon>Filifactoraceae</taxon>
        <taxon>Criibacterium</taxon>
    </lineage>
</organism>
<dbReference type="InterPro" id="IPR036465">
    <property type="entry name" value="vWFA_dom_sf"/>
</dbReference>
<dbReference type="Gene3D" id="3.40.50.410">
    <property type="entry name" value="von Willebrand factor, type A domain"/>
    <property type="match status" value="1"/>
</dbReference>
<sequence length="132" mass="15218">MLNTIVQSANNSYAIGCNLDHPHQEGQVITYRKLEKILNKANTYKMTLTAQAKDYQKSNDVVLVIDCSNSMYRKITKNDELIVYARETAKKFVKKEFKINDKARIAIVPFGSIEPTSYSNIIYYTKNEEEIK</sequence>
<dbReference type="RefSeq" id="WP_068912960.1">
    <property type="nucleotide sequence ID" value="NZ_MBEW02000019.1"/>
</dbReference>
<reference evidence="2 3" key="1">
    <citation type="journal article" date="2016" name="Genome Announc.">
        <title>Draft Genome Sequence of Criibacterium bergeronii gen. nov., sp. nov., Strain CCRI-22567T, Isolated from a Vaginal Sample from a Woman with Bacterial Vaginosis.</title>
        <authorList>
            <person name="Maheux A.F."/>
            <person name="Berube E."/>
            <person name="Boudreau D.K."/>
            <person name="Raymond F."/>
            <person name="Corbeil J."/>
            <person name="Roy P.H."/>
            <person name="Boissinot M."/>
            <person name="Omar R.F."/>
        </authorList>
    </citation>
    <scope>NUCLEOTIDE SEQUENCE [LARGE SCALE GENOMIC DNA]</scope>
    <source>
        <strain evidence="2 3">CCRI-22567</strain>
    </source>
</reference>